<comment type="caution">
    <text evidence="5">The sequence shown here is derived from an EMBL/GenBank/DDBJ whole genome shotgun (WGS) entry which is preliminary data.</text>
</comment>
<keyword evidence="6" id="KW-1185">Reference proteome</keyword>
<comment type="function">
    <text evidence="2 3">Prevents the cell division inhibition by proteins MinC and MinD at internal division sites while permitting inhibition at polar sites. This ensures cell division at the proper site by restricting the formation of a division septum at the midpoint of the long axis of the cell.</text>
</comment>
<reference evidence="5 6" key="1">
    <citation type="submission" date="2018-02" db="EMBL/GenBank/DDBJ databases">
        <authorList>
            <person name="Moore K."/>
            <person name="Momper L."/>
        </authorList>
    </citation>
    <scope>NUCLEOTIDE SEQUENCE [LARGE SCALE GENOMIC DNA]</scope>
    <source>
        <strain evidence="5 6">CCALA 015</strain>
    </source>
</reference>
<accession>A0ABX5F978</accession>
<evidence type="ECO:0000256" key="1">
    <source>
        <dbReference type="ARBA" id="ARBA00008168"/>
    </source>
</evidence>
<dbReference type="HAMAP" id="MF_00262">
    <property type="entry name" value="MinE"/>
    <property type="match status" value="1"/>
</dbReference>
<dbReference type="EMBL" id="PVWP01000007">
    <property type="protein sequence ID" value="PSB37094.1"/>
    <property type="molecule type" value="Genomic_DNA"/>
</dbReference>
<name>A0ABX5F978_9CHRO</name>
<dbReference type="GO" id="GO:0051301">
    <property type="term" value="P:cell division"/>
    <property type="evidence" value="ECO:0007669"/>
    <property type="project" value="UniProtKB-KW"/>
</dbReference>
<dbReference type="Pfam" id="PF03776">
    <property type="entry name" value="MinE"/>
    <property type="match status" value="1"/>
</dbReference>
<dbReference type="InterPro" id="IPR036707">
    <property type="entry name" value="MinE_sf"/>
</dbReference>
<organism evidence="5 6">
    <name type="scientific">Aphanothece cf. minutissima CCALA 015</name>
    <dbReference type="NCBI Taxonomy" id="2107695"/>
    <lineage>
        <taxon>Bacteria</taxon>
        <taxon>Bacillati</taxon>
        <taxon>Cyanobacteriota</taxon>
        <taxon>Cyanophyceae</taxon>
        <taxon>Oscillatoriophycideae</taxon>
        <taxon>Chroococcales</taxon>
        <taxon>Aphanothecaceae</taxon>
        <taxon>Aphanothece</taxon>
    </lineage>
</organism>
<evidence type="ECO:0000256" key="2">
    <source>
        <dbReference type="ARBA" id="ARBA00025265"/>
    </source>
</evidence>
<dbReference type="Proteomes" id="UP000238218">
    <property type="component" value="Unassembled WGS sequence"/>
</dbReference>
<evidence type="ECO:0000256" key="4">
    <source>
        <dbReference type="SAM" id="MobiDB-lite"/>
    </source>
</evidence>
<dbReference type="Gene3D" id="3.30.1070.10">
    <property type="entry name" value="Cell division topological specificity factor MinE"/>
    <property type="match status" value="1"/>
</dbReference>
<reference evidence="5 6" key="2">
    <citation type="submission" date="2018-03" db="EMBL/GenBank/DDBJ databases">
        <title>The ancient ancestry and fast evolution of plastids.</title>
        <authorList>
            <person name="Moore K.R."/>
            <person name="Magnabosco C."/>
            <person name="Momper L."/>
            <person name="Gold D.A."/>
            <person name="Bosak T."/>
            <person name="Fournier G.P."/>
        </authorList>
    </citation>
    <scope>NUCLEOTIDE SEQUENCE [LARGE SCALE GENOMIC DNA]</scope>
    <source>
        <strain evidence="5 6">CCALA 015</strain>
    </source>
</reference>
<dbReference type="SUPFAM" id="SSF55229">
    <property type="entry name" value="Cell division protein MinE topological specificity domain"/>
    <property type="match status" value="1"/>
</dbReference>
<evidence type="ECO:0000313" key="5">
    <source>
        <dbReference type="EMBL" id="PSB37094.1"/>
    </source>
</evidence>
<feature type="region of interest" description="Disordered" evidence="4">
    <location>
        <begin position="103"/>
        <end position="136"/>
    </location>
</feature>
<evidence type="ECO:0000313" key="6">
    <source>
        <dbReference type="Proteomes" id="UP000238218"/>
    </source>
</evidence>
<gene>
    <name evidence="3" type="primary">minE</name>
    <name evidence="5" type="ORF">C7B81_11875</name>
</gene>
<dbReference type="InterPro" id="IPR005527">
    <property type="entry name" value="MinE"/>
</dbReference>
<sequence length="136" mass="14615">MTLFDFLQRLLGRQKPSGTLAKERLQLVLAHDRSDLNPELLEQMRREILEVVQRYVEIDLEEGDVSLETEDRVTALVANLPIKRARPLPALVAAAAAVGMAQPPALPQDDASSGEPTLPSAAEPPGTPSSGDAPAD</sequence>
<proteinExistence type="inferred from homology"/>
<evidence type="ECO:0000256" key="3">
    <source>
        <dbReference type="HAMAP-Rule" id="MF_00262"/>
    </source>
</evidence>
<comment type="similarity">
    <text evidence="1 3">Belongs to the MinE family.</text>
</comment>
<keyword evidence="3" id="KW-0131">Cell cycle</keyword>
<dbReference type="NCBIfam" id="TIGR01215">
    <property type="entry name" value="minE"/>
    <property type="match status" value="1"/>
</dbReference>
<protein>
    <recommendedName>
        <fullName evidence="3">Cell division topological specificity factor</fullName>
    </recommendedName>
</protein>
<keyword evidence="3 5" id="KW-0132">Cell division</keyword>
<dbReference type="NCBIfam" id="NF001422">
    <property type="entry name" value="PRK00296.1"/>
    <property type="match status" value="1"/>
</dbReference>